<name>B1HM86_LYSSC</name>
<dbReference type="KEGG" id="lsp:Bsph_1046"/>
<dbReference type="HOGENOM" id="CLU_3292039_0_0_9"/>
<organism evidence="1 2">
    <name type="scientific">Lysinibacillus sphaericus (strain C3-41)</name>
    <dbReference type="NCBI Taxonomy" id="444177"/>
    <lineage>
        <taxon>Bacteria</taxon>
        <taxon>Bacillati</taxon>
        <taxon>Bacillota</taxon>
        <taxon>Bacilli</taxon>
        <taxon>Bacillales</taxon>
        <taxon>Bacillaceae</taxon>
        <taxon>Lysinibacillus</taxon>
    </lineage>
</organism>
<sequence length="40" mass="4793">MEYYNLKDASDKYIEVVAQAMSLYGLFSRKKKLRTLEFKN</sequence>
<accession>B1HM86</accession>
<dbReference type="AlphaFoldDB" id="B1HM86"/>
<protein>
    <submittedName>
        <fullName evidence="1">Uncharacterized protein</fullName>
    </submittedName>
</protein>
<proteinExistence type="predicted"/>
<reference evidence="1 2" key="1">
    <citation type="journal article" date="2008" name="J. Bacteriol.">
        <title>Complete genome sequence of the mosquitocidal bacterium Bacillus sphaericus C3-41 and comparison with those of closely related Bacillus species.</title>
        <authorList>
            <person name="Hu X."/>
            <person name="Fan W."/>
            <person name="Han B."/>
            <person name="Liu H."/>
            <person name="Zheng D."/>
            <person name="Li Q."/>
            <person name="Dong W."/>
            <person name="Yan J."/>
            <person name="Gao M."/>
            <person name="Berry C."/>
            <person name="Yuan Z."/>
        </authorList>
    </citation>
    <scope>NUCLEOTIDE SEQUENCE [LARGE SCALE GENOMIC DNA]</scope>
    <source>
        <strain evidence="1 2">C3-41</strain>
    </source>
</reference>
<dbReference type="EMBL" id="CP000817">
    <property type="protein sequence ID" value="ACA38658.1"/>
    <property type="molecule type" value="Genomic_DNA"/>
</dbReference>
<dbReference type="Proteomes" id="UP000002164">
    <property type="component" value="Chromosome"/>
</dbReference>
<gene>
    <name evidence="1" type="ordered locus">Bsph_1046</name>
</gene>
<dbReference type="EnsemblBacteria" id="ACA38658">
    <property type="protein sequence ID" value="ACA38658"/>
    <property type="gene ID" value="Bsph_1046"/>
</dbReference>
<evidence type="ECO:0000313" key="1">
    <source>
        <dbReference type="EMBL" id="ACA38658.1"/>
    </source>
</evidence>
<evidence type="ECO:0000313" key="2">
    <source>
        <dbReference type="Proteomes" id="UP000002164"/>
    </source>
</evidence>